<organism evidence="3 4">
    <name type="scientific">Daldinia eschscholtzii</name>
    <dbReference type="NCBI Taxonomy" id="292717"/>
    <lineage>
        <taxon>Eukaryota</taxon>
        <taxon>Fungi</taxon>
        <taxon>Dikarya</taxon>
        <taxon>Ascomycota</taxon>
        <taxon>Pezizomycotina</taxon>
        <taxon>Sordariomycetes</taxon>
        <taxon>Xylariomycetidae</taxon>
        <taxon>Xylariales</taxon>
        <taxon>Hypoxylaceae</taxon>
        <taxon>Daldinia</taxon>
    </lineage>
</organism>
<evidence type="ECO:0000313" key="4">
    <source>
        <dbReference type="Proteomes" id="UP001369815"/>
    </source>
</evidence>
<dbReference type="Gene3D" id="3.30.9.10">
    <property type="entry name" value="D-Amino Acid Oxidase, subunit A, domain 2"/>
    <property type="match status" value="1"/>
</dbReference>
<dbReference type="Pfam" id="PF01266">
    <property type="entry name" value="DAO"/>
    <property type="match status" value="1"/>
</dbReference>
<proteinExistence type="predicted"/>
<dbReference type="InterPro" id="IPR036188">
    <property type="entry name" value="FAD/NAD-bd_sf"/>
</dbReference>
<sequence>MGNAQSSQISSGYAAALARNALTQFNTIMTRVDKPVNPQLKDPPYQDIVSIVQEIPSDKADVIIIGSGIAAAAVAYSVLAEYKRINKPRRVLVIEARDLCAGATGRGNGLLNCAPHEVFHRLRASVGLNRAAALVRFQLANIKVLDELCRKMKWDIAEYRDVDHVEFYFSDRDRDLAFRKVKLLSQWVPEFEIVTYFEQQAQSRFKTNRSVKGAISYDAAVIWPFGFVTSVWNHLLREYKDSLYIMTNTRANSIETLGRDGHGYIVRTTRGKFRCNHLVHATNAFAPSLVRGLRNKMTGILGTATALRPGNSFNNSDMAHGQSWSIAHGKTCDYAMQRPIGLDGPKDIVVSGGFSHATGHGTSMIGGRETDSPSGRVIETWSGVLSATGDILPFVGHLDPSLTGRSPKPRRNKTKKNDYKYYGEWITAGFGGDGLTWAWLSGIALGAMIVGTENFDVKQETGRPGGTVAKWFPKELLPTLERFDERTFGDIALRFVWSILGNQPEGSDDGGHSADGIHQANVDNIML</sequence>
<gene>
    <name evidence="3" type="ORF">Daesc_003328</name>
</gene>
<dbReference type="SUPFAM" id="SSF51905">
    <property type="entry name" value="FAD/NAD(P)-binding domain"/>
    <property type="match status" value="1"/>
</dbReference>
<protein>
    <recommendedName>
        <fullName evidence="2">FAD dependent oxidoreductase domain-containing protein</fullName>
    </recommendedName>
</protein>
<evidence type="ECO:0000313" key="3">
    <source>
        <dbReference type="EMBL" id="KAK6955685.1"/>
    </source>
</evidence>
<keyword evidence="1" id="KW-1133">Transmembrane helix</keyword>
<dbReference type="AlphaFoldDB" id="A0AAX6MST8"/>
<evidence type="ECO:0000256" key="1">
    <source>
        <dbReference type="SAM" id="Phobius"/>
    </source>
</evidence>
<dbReference type="PANTHER" id="PTHR13847:SF213">
    <property type="entry name" value="DEPENDENT OXIDOREDUCTASE, PUTATIVE-RELATED"/>
    <property type="match status" value="1"/>
</dbReference>
<accession>A0AAX6MST8</accession>
<keyword evidence="4" id="KW-1185">Reference proteome</keyword>
<feature type="domain" description="FAD dependent oxidoreductase" evidence="2">
    <location>
        <begin position="61"/>
        <end position="445"/>
    </location>
</feature>
<comment type="caution">
    <text evidence="3">The sequence shown here is derived from an EMBL/GenBank/DDBJ whole genome shotgun (WGS) entry which is preliminary data.</text>
</comment>
<keyword evidence="1" id="KW-0812">Transmembrane</keyword>
<dbReference type="EMBL" id="JBANMG010000003">
    <property type="protein sequence ID" value="KAK6955685.1"/>
    <property type="molecule type" value="Genomic_DNA"/>
</dbReference>
<keyword evidence="1" id="KW-0472">Membrane</keyword>
<dbReference type="Gene3D" id="3.50.50.60">
    <property type="entry name" value="FAD/NAD(P)-binding domain"/>
    <property type="match status" value="1"/>
</dbReference>
<evidence type="ECO:0000259" key="2">
    <source>
        <dbReference type="Pfam" id="PF01266"/>
    </source>
</evidence>
<feature type="transmembrane region" description="Helical" evidence="1">
    <location>
        <begin position="62"/>
        <end position="80"/>
    </location>
</feature>
<dbReference type="GO" id="GO:0005737">
    <property type="term" value="C:cytoplasm"/>
    <property type="evidence" value="ECO:0007669"/>
    <property type="project" value="TreeGrafter"/>
</dbReference>
<name>A0AAX6MST8_9PEZI</name>
<dbReference type="InterPro" id="IPR006076">
    <property type="entry name" value="FAD-dep_OxRdtase"/>
</dbReference>
<dbReference type="PANTHER" id="PTHR13847">
    <property type="entry name" value="SARCOSINE DEHYDROGENASE-RELATED"/>
    <property type="match status" value="1"/>
</dbReference>
<dbReference type="Proteomes" id="UP001369815">
    <property type="component" value="Unassembled WGS sequence"/>
</dbReference>
<reference evidence="3 4" key="1">
    <citation type="journal article" date="2024" name="Front Chem Biol">
        <title>Unveiling the potential of Daldinia eschscholtzii MFLUCC 19-0629 through bioactivity and bioinformatics studies for enhanced sustainable agriculture production.</title>
        <authorList>
            <person name="Brooks S."/>
            <person name="Weaver J.A."/>
            <person name="Klomchit A."/>
            <person name="Alharthi S.A."/>
            <person name="Onlamun T."/>
            <person name="Nurani R."/>
            <person name="Vong T.K."/>
            <person name="Alberti F."/>
            <person name="Greco C."/>
        </authorList>
    </citation>
    <scope>NUCLEOTIDE SEQUENCE [LARGE SCALE GENOMIC DNA]</scope>
    <source>
        <strain evidence="3">MFLUCC 19-0629</strain>
    </source>
</reference>